<evidence type="ECO:0000259" key="3">
    <source>
        <dbReference type="Pfam" id="PF13439"/>
    </source>
</evidence>
<proteinExistence type="predicted"/>
<dbReference type="AlphaFoldDB" id="A0A2M7G2L2"/>
<evidence type="ECO:0000313" key="4">
    <source>
        <dbReference type="EMBL" id="PIW15955.1"/>
    </source>
</evidence>
<protein>
    <recommendedName>
        <fullName evidence="6">Glycosyltransferase family 1 protein</fullName>
    </recommendedName>
</protein>
<dbReference type="Pfam" id="PF00534">
    <property type="entry name" value="Glycos_transf_1"/>
    <property type="match status" value="1"/>
</dbReference>
<accession>A0A2M7G2L2</accession>
<dbReference type="PANTHER" id="PTHR46401">
    <property type="entry name" value="GLYCOSYLTRANSFERASE WBBK-RELATED"/>
    <property type="match status" value="1"/>
</dbReference>
<dbReference type="GO" id="GO:0009103">
    <property type="term" value="P:lipopolysaccharide biosynthetic process"/>
    <property type="evidence" value="ECO:0007669"/>
    <property type="project" value="TreeGrafter"/>
</dbReference>
<sequence length="387" mass="43274">MKFLIDLRWARSQTLDGIGRVSLCLMAELLRMESPHIFGLLFANAERAEFGLAWIRNYDTRPIKATYRVDRVGIDARSPLNRVVLPQRVRQFQPDLYFTPYYPFHPPAGIPCMGMVHDLIPLRYPEYFREASLPFRLLMTHATPLQLLLQSCQKIITVSQSSAQDLQQMLGISPTKIQVVYPGVQVFQAHPNPQEVLHRFRLPLNKPFILGVGRPEPYKNFQGLIQSYARLPKPLREAHPLVLVGPAHPLQTPALEDLIQRQGLTAFVHLTGAVAAADLPAFYQGAALFAFPSLYEGFGLPVLEAMAAGLPVLSSNRASLPEAAGDAAILHDPEDREGWARQIEKLLKNPALCQTLREKGKAHAAKFSWQRMAEGILKELETVGAQA</sequence>
<dbReference type="InterPro" id="IPR028098">
    <property type="entry name" value="Glyco_trans_4-like_N"/>
</dbReference>
<reference evidence="4 5" key="1">
    <citation type="submission" date="2017-09" db="EMBL/GenBank/DDBJ databases">
        <title>Depth-based differentiation of microbial function through sediment-hosted aquifers and enrichment of novel symbionts in the deep terrestrial subsurface.</title>
        <authorList>
            <person name="Probst A.J."/>
            <person name="Ladd B."/>
            <person name="Jarett J.K."/>
            <person name="Geller-Mcgrath D.E."/>
            <person name="Sieber C.M."/>
            <person name="Emerson J.B."/>
            <person name="Anantharaman K."/>
            <person name="Thomas B.C."/>
            <person name="Malmstrom R."/>
            <person name="Stieglmeier M."/>
            <person name="Klingl A."/>
            <person name="Woyke T."/>
            <person name="Ryan C.M."/>
            <person name="Banfield J.F."/>
        </authorList>
    </citation>
    <scope>NUCLEOTIDE SEQUENCE [LARGE SCALE GENOMIC DNA]</scope>
    <source>
        <strain evidence="4">CG17_big_fil_post_rev_8_21_14_2_50_48_46</strain>
    </source>
</reference>
<dbReference type="InterPro" id="IPR001296">
    <property type="entry name" value="Glyco_trans_1"/>
</dbReference>
<evidence type="ECO:0000256" key="1">
    <source>
        <dbReference type="ARBA" id="ARBA00022679"/>
    </source>
</evidence>
<evidence type="ECO:0008006" key="6">
    <source>
        <dbReference type="Google" id="ProtNLM"/>
    </source>
</evidence>
<dbReference type="SUPFAM" id="SSF53756">
    <property type="entry name" value="UDP-Glycosyltransferase/glycogen phosphorylase"/>
    <property type="match status" value="1"/>
</dbReference>
<dbReference type="PANTHER" id="PTHR46401:SF2">
    <property type="entry name" value="GLYCOSYLTRANSFERASE WBBK-RELATED"/>
    <property type="match status" value="1"/>
</dbReference>
<keyword evidence="1" id="KW-0808">Transferase</keyword>
<feature type="domain" description="Glycosyl transferase family 1" evidence="2">
    <location>
        <begin position="201"/>
        <end position="362"/>
    </location>
</feature>
<dbReference type="Gene3D" id="3.40.50.2000">
    <property type="entry name" value="Glycogen Phosphorylase B"/>
    <property type="match status" value="2"/>
</dbReference>
<dbReference type="Proteomes" id="UP000231019">
    <property type="component" value="Unassembled WGS sequence"/>
</dbReference>
<gene>
    <name evidence="4" type="ORF">COW36_14655</name>
</gene>
<name>A0A2M7G2L2_9BACT</name>
<dbReference type="EMBL" id="PFFQ01000041">
    <property type="protein sequence ID" value="PIW15955.1"/>
    <property type="molecule type" value="Genomic_DNA"/>
</dbReference>
<comment type="caution">
    <text evidence="4">The sequence shown here is derived from an EMBL/GenBank/DDBJ whole genome shotgun (WGS) entry which is preliminary data.</text>
</comment>
<evidence type="ECO:0000313" key="5">
    <source>
        <dbReference type="Proteomes" id="UP000231019"/>
    </source>
</evidence>
<dbReference type="GO" id="GO:0016757">
    <property type="term" value="F:glycosyltransferase activity"/>
    <property type="evidence" value="ECO:0007669"/>
    <property type="project" value="InterPro"/>
</dbReference>
<feature type="domain" description="Glycosyltransferase subfamily 4-like N-terminal" evidence="3">
    <location>
        <begin position="76"/>
        <end position="184"/>
    </location>
</feature>
<dbReference type="Pfam" id="PF13439">
    <property type="entry name" value="Glyco_transf_4"/>
    <property type="match status" value="1"/>
</dbReference>
<dbReference type="CDD" id="cd03809">
    <property type="entry name" value="GT4_MtfB-like"/>
    <property type="match status" value="1"/>
</dbReference>
<dbReference type="FunFam" id="3.40.50.2000:FF:000119">
    <property type="entry name" value="Glycosyl transferase group 1"/>
    <property type="match status" value="1"/>
</dbReference>
<organism evidence="4 5">
    <name type="scientific">bacterium (Candidatus Blackallbacteria) CG17_big_fil_post_rev_8_21_14_2_50_48_46</name>
    <dbReference type="NCBI Taxonomy" id="2014261"/>
    <lineage>
        <taxon>Bacteria</taxon>
        <taxon>Candidatus Blackallbacteria</taxon>
    </lineage>
</organism>
<evidence type="ECO:0000259" key="2">
    <source>
        <dbReference type="Pfam" id="PF00534"/>
    </source>
</evidence>